<comment type="caution">
    <text evidence="2">The sequence shown here is derived from an EMBL/GenBank/DDBJ whole genome shotgun (WGS) entry which is preliminary data.</text>
</comment>
<dbReference type="InterPro" id="IPR026960">
    <property type="entry name" value="RVT-Znf"/>
</dbReference>
<keyword evidence="2" id="KW-0808">Transferase</keyword>
<dbReference type="AlphaFoldDB" id="A0A6L2J808"/>
<protein>
    <submittedName>
        <fullName evidence="2">Reverse transcriptase domain, reverse transcriptase zinc-binding domain protein</fullName>
    </submittedName>
</protein>
<dbReference type="PANTHER" id="PTHR33116:SF76">
    <property type="entry name" value="DUF4283 DOMAIN-CONTAINING PROTEIN"/>
    <property type="match status" value="1"/>
</dbReference>
<gene>
    <name evidence="2" type="ORF">Tci_004780</name>
</gene>
<name>A0A6L2J808_TANCI</name>
<keyword evidence="2" id="KW-0548">Nucleotidyltransferase</keyword>
<dbReference type="EMBL" id="BKCJ010000393">
    <property type="protein sequence ID" value="GEU32802.1"/>
    <property type="molecule type" value="Genomic_DNA"/>
</dbReference>
<reference evidence="2" key="1">
    <citation type="journal article" date="2019" name="Sci. Rep.">
        <title>Draft genome of Tanacetum cinerariifolium, the natural source of mosquito coil.</title>
        <authorList>
            <person name="Yamashiro T."/>
            <person name="Shiraishi A."/>
            <person name="Satake H."/>
            <person name="Nakayama K."/>
        </authorList>
    </citation>
    <scope>NUCLEOTIDE SEQUENCE</scope>
</reference>
<dbReference type="GO" id="GO:0003964">
    <property type="term" value="F:RNA-directed DNA polymerase activity"/>
    <property type="evidence" value="ECO:0007669"/>
    <property type="project" value="UniProtKB-KW"/>
</dbReference>
<dbReference type="PANTHER" id="PTHR33116">
    <property type="entry name" value="REVERSE TRANSCRIPTASE ZINC-BINDING DOMAIN-CONTAINING PROTEIN-RELATED-RELATED"/>
    <property type="match status" value="1"/>
</dbReference>
<proteinExistence type="predicted"/>
<sequence length="817" mass="92200">MLRVVKRLKRLKSPFRKLLHNHGNLHERVNKIRTKLDEAQKSIDRDPFSSILHEENTHYLIAFKEAQLDKERFLKQKAKIEWLKAGDSTTAYFHKIVKSKCARNRIDMVSDASNNLYDGNQVPGDFVNHYNQFLGAEGVTIPLDDHDLFTRVLDDAKADFMVRKVSNDDVKSVIFSIGDGRAPGPDGFIAAFFKKAVGCAIQMISCIIVYVNNKGLLTCILADDLFLFSRGNPCSVAVIMDVLEKFKQVSGLVPSIAKSTAFFCNVSNAIKASILNAMPFAEGVLPGEMKKGKAKVAWESVCMPKHEGGLVGCAWDTIRVRAENVDWYNIVWFPHCIPRHAMHMWLVFQQKLKTQDRLWQWDVSPGIDLNLLRCPLCDLVPDSHGHLFFECAFSSQVWSKGKMAVSILSRLMLAATSHCIWLERNGRLYKKKTSSSDQIVDVIISMVRLKLVTFKFKNMSTRSRLLLDQWKIPSNSIVHNGSSRFYDEHLKELLLILQVCMFVGIGNGWKRSGNDGFPLEVMAKNCALFTYLRDNMASSHQQELADADLKNRPPLLEKGSYVTWASRFIRNVDGKKEQGISIRRLIEEGLFKLGEIPEPDSPADAPVLRPHKYSNLTGEDKLDYEADIDVMNWIILGIPNNIYKSVDSCSTAQQMWKRVQRLMQGTKLSKQKRQSRVMNEFDKFYAKSGESLESVVEIQGKSSRYVGGNRSNAGNQGRNAVNQRTAAGNDIMLLATKNEAGGHLDDEENEFVFIVAVRDDQLEELNASVFMMASLQPTDNDSDAEPNYDSDFVSEKTSLLTLKKSALKRTLSFVIGG</sequence>
<evidence type="ECO:0000313" key="2">
    <source>
        <dbReference type="EMBL" id="GEU32802.1"/>
    </source>
</evidence>
<evidence type="ECO:0000259" key="1">
    <source>
        <dbReference type="Pfam" id="PF13966"/>
    </source>
</evidence>
<feature type="domain" description="Reverse transcriptase zinc-binding" evidence="1">
    <location>
        <begin position="313"/>
        <end position="398"/>
    </location>
</feature>
<dbReference type="Pfam" id="PF13966">
    <property type="entry name" value="zf-RVT"/>
    <property type="match status" value="1"/>
</dbReference>
<accession>A0A6L2J808</accession>
<organism evidence="2">
    <name type="scientific">Tanacetum cinerariifolium</name>
    <name type="common">Dalmatian daisy</name>
    <name type="synonym">Chrysanthemum cinerariifolium</name>
    <dbReference type="NCBI Taxonomy" id="118510"/>
    <lineage>
        <taxon>Eukaryota</taxon>
        <taxon>Viridiplantae</taxon>
        <taxon>Streptophyta</taxon>
        <taxon>Embryophyta</taxon>
        <taxon>Tracheophyta</taxon>
        <taxon>Spermatophyta</taxon>
        <taxon>Magnoliopsida</taxon>
        <taxon>eudicotyledons</taxon>
        <taxon>Gunneridae</taxon>
        <taxon>Pentapetalae</taxon>
        <taxon>asterids</taxon>
        <taxon>campanulids</taxon>
        <taxon>Asterales</taxon>
        <taxon>Asteraceae</taxon>
        <taxon>Asteroideae</taxon>
        <taxon>Anthemideae</taxon>
        <taxon>Anthemidinae</taxon>
        <taxon>Tanacetum</taxon>
    </lineage>
</organism>
<keyword evidence="2" id="KW-0695">RNA-directed DNA polymerase</keyword>